<evidence type="ECO:0000313" key="2">
    <source>
        <dbReference type="Proteomes" id="UP000254807"/>
    </source>
</evidence>
<accession>A0A376GZF0</accession>
<keyword evidence="2" id="KW-1185">Reference proteome</keyword>
<dbReference type="EMBL" id="UFYW01000001">
    <property type="protein sequence ID" value="STD83383.1"/>
    <property type="molecule type" value="Genomic_DNA"/>
</dbReference>
<proteinExistence type="predicted"/>
<reference evidence="1 2" key="1">
    <citation type="submission" date="2018-06" db="EMBL/GenBank/DDBJ databases">
        <authorList>
            <consortium name="Pathogen Informatics"/>
            <person name="Doyle S."/>
        </authorList>
    </citation>
    <scope>NUCLEOTIDE SEQUENCE [LARGE SCALE GENOMIC DNA]</scope>
    <source>
        <strain evidence="1 2">NCTC12360</strain>
    </source>
</reference>
<organism evidence="1 2">
    <name type="scientific">Enterococcus gallinarum</name>
    <dbReference type="NCBI Taxonomy" id="1353"/>
    <lineage>
        <taxon>Bacteria</taxon>
        <taxon>Bacillati</taxon>
        <taxon>Bacillota</taxon>
        <taxon>Bacilli</taxon>
        <taxon>Lactobacillales</taxon>
        <taxon>Enterococcaceae</taxon>
        <taxon>Enterococcus</taxon>
    </lineage>
</organism>
<sequence length="32" mass="3620">MFLTVADHLKLLGFLSLSNRGGYQLYLLELPP</sequence>
<gene>
    <name evidence="1" type="ORF">NCTC12360_01848</name>
</gene>
<evidence type="ECO:0000313" key="1">
    <source>
        <dbReference type="EMBL" id="STD83383.1"/>
    </source>
</evidence>
<dbReference type="Proteomes" id="UP000254807">
    <property type="component" value="Unassembled WGS sequence"/>
</dbReference>
<name>A0A376GZF0_ENTGA</name>
<dbReference type="AlphaFoldDB" id="A0A376GZF0"/>
<protein>
    <submittedName>
        <fullName evidence="1">Uncharacterized protein</fullName>
    </submittedName>
</protein>